<protein>
    <recommendedName>
        <fullName evidence="5">Transmembrane protein</fullName>
    </recommendedName>
</protein>
<proteinExistence type="predicted"/>
<reference evidence="3 4" key="1">
    <citation type="submission" date="2014-03" db="EMBL/GenBank/DDBJ databases">
        <title>Whole genome sequence of Novosphingobium resinovorum KF1.</title>
        <authorList>
            <person name="Gan H.M."/>
            <person name="Gan H.Y."/>
            <person name="Chew T.H."/>
            <person name="Savka M.A."/>
        </authorList>
    </citation>
    <scope>NUCLEOTIDE SEQUENCE [LARGE SCALE GENOMIC DNA]</scope>
    <source>
        <strain evidence="3 4">KF1</strain>
    </source>
</reference>
<sequence length="450" mass="49200">MRAPMDDPFIQIDRAEVSAALKLKERGAEQGTLELPPSSSETLDVVETEVAAFIQEHFGRAQIDAANSVRTYDSRLNGLSLIANLGSIRTQAKLAVGDFKAEVLVRRGRLTNSRDAISGSYGELRDFKNENGLKRPAHEAAAPISTYGTMAVCWLIETIANSMLLRLNDSMGYLGGVLAAAIVGAINVFVAGVAGRLLWPRKNLRNPTARTLAWAGITLWIIFTLVWNLMAAHYRDAKSLGIPHPETAALGMLGSGLDSLYSYGLVVAGIVFAITAAMAGYKMDDPYPGYGATATRHAKRCDDYVAEFEDAKHELTDIRDDAIEEATDVREELARQHAERQQILTAREAFRRRYDEYGTQLEAVANALLQEYRNANRAARSTPAPDRFETSWRLSRTALPLPAGDDIPRSAIDAAEGKLEAAVDEISTAFDGAIASFEPLDELKKRIADD</sequence>
<feature type="transmembrane region" description="Helical" evidence="2">
    <location>
        <begin position="260"/>
        <end position="281"/>
    </location>
</feature>
<keyword evidence="2" id="KW-1133">Transmembrane helix</keyword>
<feature type="transmembrane region" description="Helical" evidence="2">
    <location>
        <begin position="211"/>
        <end position="230"/>
    </location>
</feature>
<accession>A0A031JDM2</accession>
<keyword evidence="2" id="KW-0472">Membrane</keyword>
<evidence type="ECO:0000256" key="2">
    <source>
        <dbReference type="SAM" id="Phobius"/>
    </source>
</evidence>
<comment type="caution">
    <text evidence="3">The sequence shown here is derived from an EMBL/GenBank/DDBJ whole genome shotgun (WGS) entry which is preliminary data.</text>
</comment>
<evidence type="ECO:0008006" key="5">
    <source>
        <dbReference type="Google" id="ProtNLM"/>
    </source>
</evidence>
<feature type="coiled-coil region" evidence="1">
    <location>
        <begin position="305"/>
        <end position="339"/>
    </location>
</feature>
<feature type="transmembrane region" description="Helical" evidence="2">
    <location>
        <begin position="171"/>
        <end position="199"/>
    </location>
</feature>
<evidence type="ECO:0000313" key="4">
    <source>
        <dbReference type="Proteomes" id="UP000024329"/>
    </source>
</evidence>
<dbReference type="AlphaFoldDB" id="A0A031JDM2"/>
<gene>
    <name evidence="3" type="ORF">BV97_05157</name>
</gene>
<dbReference type="EMBL" id="JFYZ01000053">
    <property type="protein sequence ID" value="EZP72194.1"/>
    <property type="molecule type" value="Genomic_DNA"/>
</dbReference>
<keyword evidence="2" id="KW-0812">Transmembrane</keyword>
<organism evidence="3 4">
    <name type="scientific">Novosphingobium resinovorum</name>
    <dbReference type="NCBI Taxonomy" id="158500"/>
    <lineage>
        <taxon>Bacteria</taxon>
        <taxon>Pseudomonadati</taxon>
        <taxon>Pseudomonadota</taxon>
        <taxon>Alphaproteobacteria</taxon>
        <taxon>Sphingomonadales</taxon>
        <taxon>Sphingomonadaceae</taxon>
        <taxon>Novosphingobium</taxon>
    </lineage>
</organism>
<evidence type="ECO:0000256" key="1">
    <source>
        <dbReference type="SAM" id="Coils"/>
    </source>
</evidence>
<dbReference type="eggNOG" id="ENOG502Z8Y7">
    <property type="taxonomic scope" value="Bacteria"/>
</dbReference>
<evidence type="ECO:0000313" key="3">
    <source>
        <dbReference type="EMBL" id="EZP72194.1"/>
    </source>
</evidence>
<name>A0A031JDM2_9SPHN</name>
<dbReference type="PATRIC" id="fig|158500.4.peg.5238"/>
<keyword evidence="1" id="KW-0175">Coiled coil</keyword>
<dbReference type="Proteomes" id="UP000024329">
    <property type="component" value="Unassembled WGS sequence"/>
</dbReference>